<proteinExistence type="predicted"/>
<dbReference type="EMBL" id="LAHD01000062">
    <property type="protein sequence ID" value="PHK01960.1"/>
    <property type="molecule type" value="Genomic_DNA"/>
</dbReference>
<sequence length="355" mass="39210">MAAYARLPQIVKVLFNGGVKVETTHRSEERRSRWVSAENTPEYNEATRDKPYRDSPSPVTRIIREGDTTKADPFTILFLANPALETPWNSGTFEVDPVTSDQVAFDTCVSYACDSLFGSLPSQKENLLDHPTIGPKIRILSVFQVGLNAEDKNALVAQDSVSNLLVARRQIFIPFISNLGLQADVVYAISQSTSHNRASTWFTSDNDAGPGFNFTIDGVTQSHRFYNLIPGTVAMHTSARSLTPLHEFGHALSSYTNGALVDLYVDSEQAFNNKRGRPIPEFFATYSGTGIISDTSRGGLGYPAGWQSYHCELLNLYAPAVMDNYYLASGGSETCLHDSITKQFLLDRLFAKISR</sequence>
<feature type="region of interest" description="Disordered" evidence="1">
    <location>
        <begin position="26"/>
        <end position="59"/>
    </location>
</feature>
<name>A0A9Q5ZA88_NOSLI</name>
<evidence type="ECO:0000313" key="3">
    <source>
        <dbReference type="Proteomes" id="UP000222310"/>
    </source>
</evidence>
<gene>
    <name evidence="2" type="ORF">VF08_20370</name>
</gene>
<evidence type="ECO:0000313" key="2">
    <source>
        <dbReference type="EMBL" id="PHK01960.1"/>
    </source>
</evidence>
<organism evidence="2 3">
    <name type="scientific">Nostoc linckia z8</name>
    <dbReference type="NCBI Taxonomy" id="1628746"/>
    <lineage>
        <taxon>Bacteria</taxon>
        <taxon>Bacillati</taxon>
        <taxon>Cyanobacteriota</taxon>
        <taxon>Cyanophyceae</taxon>
        <taxon>Nostocales</taxon>
        <taxon>Nostocaceae</taxon>
        <taxon>Nostoc</taxon>
    </lineage>
</organism>
<protein>
    <submittedName>
        <fullName evidence="2">Uncharacterized protein</fullName>
    </submittedName>
</protein>
<dbReference type="Proteomes" id="UP000222310">
    <property type="component" value="Unassembled WGS sequence"/>
</dbReference>
<evidence type="ECO:0000256" key="1">
    <source>
        <dbReference type="SAM" id="MobiDB-lite"/>
    </source>
</evidence>
<reference evidence="2 3" key="1">
    <citation type="submission" date="2015-02" db="EMBL/GenBank/DDBJ databases">
        <title>Nostoc linckia genome annotation.</title>
        <authorList>
            <person name="Zhou Z."/>
        </authorList>
    </citation>
    <scope>NUCLEOTIDE SEQUENCE [LARGE SCALE GENOMIC DNA]</scope>
    <source>
        <strain evidence="3">z8</strain>
    </source>
</reference>
<dbReference type="AlphaFoldDB" id="A0A9Q5ZA88"/>
<comment type="caution">
    <text evidence="2">The sequence shown here is derived from an EMBL/GenBank/DDBJ whole genome shotgun (WGS) entry which is preliminary data.</text>
</comment>
<accession>A0A9Q5ZA88</accession>